<dbReference type="Gene3D" id="1.20.58.920">
    <property type="match status" value="1"/>
</dbReference>
<evidence type="ECO:0000256" key="1">
    <source>
        <dbReference type="ARBA" id="ARBA00004429"/>
    </source>
</evidence>
<proteinExistence type="inferred from homology"/>
<keyword evidence="3 5" id="KW-0807">Transducer</keyword>
<dbReference type="PROSITE" id="PS50192">
    <property type="entry name" value="T_SNARE"/>
    <property type="match status" value="1"/>
</dbReference>
<evidence type="ECO:0000313" key="10">
    <source>
        <dbReference type="EMBL" id="QWG19060.1"/>
    </source>
</evidence>
<keyword evidence="6" id="KW-1133">Transmembrane helix</keyword>
<dbReference type="InterPro" id="IPR000727">
    <property type="entry name" value="T_SNARE_dom"/>
</dbReference>
<dbReference type="KEGG" id="bsei:KMZ68_04055"/>
<comment type="subcellular location">
    <subcellularLocation>
        <location evidence="1">Cell inner membrane</location>
        <topology evidence="1">Multi-pass membrane protein</topology>
    </subcellularLocation>
</comment>
<dbReference type="PANTHER" id="PTHR32089:SF112">
    <property type="entry name" value="LYSOZYME-LIKE PROTEIN-RELATED"/>
    <property type="match status" value="1"/>
</dbReference>
<evidence type="ECO:0000259" key="7">
    <source>
        <dbReference type="PROSITE" id="PS50111"/>
    </source>
</evidence>
<feature type="domain" description="Methyl-accepting transducer" evidence="7">
    <location>
        <begin position="459"/>
        <end position="695"/>
    </location>
</feature>
<dbReference type="SMART" id="SM00283">
    <property type="entry name" value="MA"/>
    <property type="match status" value="1"/>
</dbReference>
<dbReference type="AlphaFoldDB" id="A0A975NQC4"/>
<dbReference type="Gene3D" id="1.10.287.950">
    <property type="entry name" value="Methyl-accepting chemotaxis protein"/>
    <property type="match status" value="1"/>
</dbReference>
<feature type="domain" description="T-SNARE coiled-coil homology" evidence="8">
    <location>
        <begin position="611"/>
        <end position="673"/>
    </location>
</feature>
<dbReference type="SUPFAM" id="SSF58104">
    <property type="entry name" value="Methyl-accepting chemotaxis protein (MCP) signaling domain"/>
    <property type="match status" value="1"/>
</dbReference>
<evidence type="ECO:0000256" key="2">
    <source>
        <dbReference type="ARBA" id="ARBA00022519"/>
    </source>
</evidence>
<evidence type="ECO:0000256" key="4">
    <source>
        <dbReference type="ARBA" id="ARBA00029447"/>
    </source>
</evidence>
<dbReference type="RefSeq" id="WP_215614609.1">
    <property type="nucleotide sequence ID" value="NZ_CP076135.1"/>
</dbReference>
<dbReference type="Gene3D" id="6.10.340.10">
    <property type="match status" value="1"/>
</dbReference>
<dbReference type="InterPro" id="IPR038188">
    <property type="entry name" value="TorS_sensor_sf"/>
</dbReference>
<evidence type="ECO:0000313" key="11">
    <source>
        <dbReference type="Proteomes" id="UP000680805"/>
    </source>
</evidence>
<dbReference type="GO" id="GO:0005886">
    <property type="term" value="C:plasma membrane"/>
    <property type="evidence" value="ECO:0007669"/>
    <property type="project" value="UniProtKB-SubCell"/>
</dbReference>
<evidence type="ECO:0000256" key="5">
    <source>
        <dbReference type="PROSITE-ProRule" id="PRU00284"/>
    </source>
</evidence>
<dbReference type="PANTHER" id="PTHR32089">
    <property type="entry name" value="METHYL-ACCEPTING CHEMOTAXIS PROTEIN MCPB"/>
    <property type="match status" value="1"/>
</dbReference>
<organism evidence="10 11">
    <name type="scientific">Bradyrhizobium sediminis</name>
    <dbReference type="NCBI Taxonomy" id="2840469"/>
    <lineage>
        <taxon>Bacteria</taxon>
        <taxon>Pseudomonadati</taxon>
        <taxon>Pseudomonadota</taxon>
        <taxon>Alphaproteobacteria</taxon>
        <taxon>Hyphomicrobiales</taxon>
        <taxon>Nitrobacteraceae</taxon>
        <taxon>Bradyrhizobium</taxon>
    </lineage>
</organism>
<dbReference type="InterPro" id="IPR003660">
    <property type="entry name" value="HAMP_dom"/>
</dbReference>
<evidence type="ECO:0000259" key="8">
    <source>
        <dbReference type="PROSITE" id="PS50192"/>
    </source>
</evidence>
<gene>
    <name evidence="10" type="ORF">KMZ68_04055</name>
</gene>
<keyword evidence="2" id="KW-1003">Cell membrane</keyword>
<feature type="transmembrane region" description="Helical" evidence="6">
    <location>
        <begin position="343"/>
        <end position="364"/>
    </location>
</feature>
<reference evidence="10" key="1">
    <citation type="submission" date="2021-06" db="EMBL/GenBank/DDBJ databases">
        <title>Bradyrhizobium sp. S2-11-2 Genome sequencing.</title>
        <authorList>
            <person name="Jin L."/>
        </authorList>
    </citation>
    <scope>NUCLEOTIDE SEQUENCE</scope>
    <source>
        <strain evidence="10">S2-11-2</strain>
    </source>
</reference>
<keyword evidence="6" id="KW-0472">Membrane</keyword>
<dbReference type="PROSITE" id="PS50111">
    <property type="entry name" value="CHEMOTAXIS_TRANSDUC_2"/>
    <property type="match status" value="1"/>
</dbReference>
<dbReference type="InterPro" id="IPR004089">
    <property type="entry name" value="MCPsignal_dom"/>
</dbReference>
<dbReference type="Pfam" id="PF00015">
    <property type="entry name" value="MCPsignal"/>
    <property type="match status" value="1"/>
</dbReference>
<accession>A0A975NQC4</accession>
<keyword evidence="2" id="KW-0997">Cell inner membrane</keyword>
<dbReference type="EMBL" id="CP076135">
    <property type="protein sequence ID" value="QWG19060.1"/>
    <property type="molecule type" value="Genomic_DNA"/>
</dbReference>
<feature type="domain" description="HAMP" evidence="9">
    <location>
        <begin position="366"/>
        <end position="419"/>
    </location>
</feature>
<evidence type="ECO:0000256" key="6">
    <source>
        <dbReference type="SAM" id="Phobius"/>
    </source>
</evidence>
<dbReference type="Pfam" id="PF00672">
    <property type="entry name" value="HAMP"/>
    <property type="match status" value="1"/>
</dbReference>
<dbReference type="GO" id="GO:0007165">
    <property type="term" value="P:signal transduction"/>
    <property type="evidence" value="ECO:0007669"/>
    <property type="project" value="UniProtKB-KW"/>
</dbReference>
<dbReference type="PROSITE" id="PS50885">
    <property type="entry name" value="HAMP"/>
    <property type="match status" value="1"/>
</dbReference>
<sequence>MAIRFTIPRFGRLFGLLRPRWGVRGSLFAAFAVIAAMAIVISAGAGMVLDHLGKAMVDLSSKDIPRLAASLQLSAQSATLASQGPALLASSNEEMLKERSNKMKETQAVTLAKLSEITQLGADKAVVEALAETIKNIDETIQSLGNAARERLEAGAQHEKLYGAVRTAQAAFVKAAAPAMIGAQTQLSGIFGAADFNQDEATKAEQVVDQIGDVVASGNLMAFNLISALSSDSGDTLEAIDKEFRSAQQRVKKTLDLLPKSSATTALHTAASGLMALGEGKTGVFKIRQKELDATDYGQTVLDETRKLNVGLGISVQQLVDGVRSETDAATGQARKEISRATMAMVALGAATLIGSVLFVWLYVGRNILRRIRDLQRSMQLLSDGDLETEIYRSKQHDEIAAMANSLQVFRESMIEARALSADQDKDRVAKAERTSRMEARIVEFEATVRTALDALQASANSMQTTAQSMSATADQSSALVSAVASAAEETSVNVQTVSAGTEELSSSISEISRQVIVSTQIARKAVDDAGTTDATMQGLADNAARISVVVDLIQTIASQTNLLALNATIEAARAGEAGRGFAVVASEVKSLANQTAKATDEIRQQIASMQTVTTSAVGAIRNISTTISEINEVTTAIAAAVEQQGAATREIARNIQHAAGGTSEVSSNIVGVSTASAEAGAAASEVLGASDALRREADMLRSEIDVFLGSIRAA</sequence>
<evidence type="ECO:0000256" key="3">
    <source>
        <dbReference type="ARBA" id="ARBA00023224"/>
    </source>
</evidence>
<keyword evidence="6" id="KW-0812">Transmembrane</keyword>
<dbReference type="Proteomes" id="UP000680805">
    <property type="component" value="Chromosome"/>
</dbReference>
<evidence type="ECO:0000259" key="9">
    <source>
        <dbReference type="PROSITE" id="PS50885"/>
    </source>
</evidence>
<dbReference type="SMART" id="SM00304">
    <property type="entry name" value="HAMP"/>
    <property type="match status" value="1"/>
</dbReference>
<feature type="transmembrane region" description="Helical" evidence="6">
    <location>
        <begin position="21"/>
        <end position="49"/>
    </location>
</feature>
<name>A0A975NQC4_9BRAD</name>
<protein>
    <submittedName>
        <fullName evidence="10">HAMP domain-containing protein</fullName>
    </submittedName>
</protein>
<comment type="similarity">
    <text evidence="4">Belongs to the methyl-accepting chemotaxis (MCP) protein family.</text>
</comment>